<evidence type="ECO:0000313" key="3">
    <source>
        <dbReference type="Proteomes" id="UP000037510"/>
    </source>
</evidence>
<feature type="region of interest" description="Disordered" evidence="1">
    <location>
        <begin position="274"/>
        <end position="371"/>
    </location>
</feature>
<evidence type="ECO:0000256" key="1">
    <source>
        <dbReference type="SAM" id="MobiDB-lite"/>
    </source>
</evidence>
<dbReference type="AlphaFoldDB" id="A0A0L7L8D2"/>
<dbReference type="EMBL" id="JTDY01002353">
    <property type="protein sequence ID" value="KOB71605.1"/>
    <property type="molecule type" value="Genomic_DNA"/>
</dbReference>
<organism evidence="2 3">
    <name type="scientific">Operophtera brumata</name>
    <name type="common">Winter moth</name>
    <name type="synonym">Phalaena brumata</name>
    <dbReference type="NCBI Taxonomy" id="104452"/>
    <lineage>
        <taxon>Eukaryota</taxon>
        <taxon>Metazoa</taxon>
        <taxon>Ecdysozoa</taxon>
        <taxon>Arthropoda</taxon>
        <taxon>Hexapoda</taxon>
        <taxon>Insecta</taxon>
        <taxon>Pterygota</taxon>
        <taxon>Neoptera</taxon>
        <taxon>Endopterygota</taxon>
        <taxon>Lepidoptera</taxon>
        <taxon>Glossata</taxon>
        <taxon>Ditrysia</taxon>
        <taxon>Geometroidea</taxon>
        <taxon>Geometridae</taxon>
        <taxon>Larentiinae</taxon>
        <taxon>Operophtera</taxon>
    </lineage>
</organism>
<name>A0A0L7L8D2_OPEBR</name>
<protein>
    <submittedName>
        <fullName evidence="2">Protein phosphatase 1 regulatory subunit 15A</fullName>
    </submittedName>
</protein>
<dbReference type="Proteomes" id="UP000037510">
    <property type="component" value="Unassembled WGS sequence"/>
</dbReference>
<proteinExistence type="predicted"/>
<gene>
    <name evidence="2" type="ORF">OBRU01_06834</name>
</gene>
<evidence type="ECO:0000313" key="2">
    <source>
        <dbReference type="EMBL" id="KOB71605.1"/>
    </source>
</evidence>
<comment type="caution">
    <text evidence="2">The sequence shown here is derived from an EMBL/GenBank/DDBJ whole genome shotgun (WGS) entry which is preliminary data.</text>
</comment>
<accession>A0A0L7L8D2</accession>
<reference evidence="2 3" key="1">
    <citation type="journal article" date="2015" name="Genome Biol. Evol.">
        <title>The genome of winter moth (Operophtera brumata) provides a genomic perspective on sexual dimorphism and phenology.</title>
        <authorList>
            <person name="Derks M.F."/>
            <person name="Smit S."/>
            <person name="Salis L."/>
            <person name="Schijlen E."/>
            <person name="Bossers A."/>
            <person name="Mateman C."/>
            <person name="Pijl A.S."/>
            <person name="de Ridder D."/>
            <person name="Groenen M.A."/>
            <person name="Visser M.E."/>
            <person name="Megens H.J."/>
        </authorList>
    </citation>
    <scope>NUCLEOTIDE SEQUENCE [LARGE SCALE GENOMIC DNA]</scope>
    <source>
        <strain evidence="2">WM2013NL</strain>
        <tissue evidence="2">Head and thorax</tissue>
    </source>
</reference>
<feature type="compositionally biased region" description="Basic and acidic residues" evidence="1">
    <location>
        <begin position="277"/>
        <end position="326"/>
    </location>
</feature>
<sequence length="560" mass="63694">MMYSLVNGRNQRHKTQMYNPMNHSYANYCVEALQKSEMKIDYENEIFLNNLHLIPDPLKKNLADTLITDEKPEKLKKSSLESPKMPPQEEVRHDSALAGITNFFSGVISMLSGAMFRSRSPVNYDDCFDANSRQGSPSAWRRANIDEDKNGQAVDRLSSDATSPNVFLSDMNNCKTVHTCEEKLNQVRYLLTPKPVNKSNPIWLRKRPKKVFVEPGSVEDSFEDAFSPEDFVTLSNDPYIEYYSPPQYQSEEMCATEAPKTKIEVRPIKETTNIVKDITENETGKLNVEKDDKNPESDKLENDNNTKEDSVDNKHQLVSSCEDKLSKLKALLQDKRKKHTEADPTPEPTTEQPRPAKTIPINKPKDKHYKNPHRMLDKRQKMKMNRSIQDDVIFANEIDIESTDNSPTVNSSSDTSLGDYFDEMKGRFRSISNTESEDSFQIVFNDSPKLYRKASDCESEDSFIVFEDNDNCYTSNEVFGDSDCDSDSDVSDSGCSTMTCKLSHSLSRTVSNLTDDTLYESSDEVDCGRVEPVVEAKGLLMDTYKKSLRKDQPSKKVSVL</sequence>
<keyword evidence="3" id="KW-1185">Reference proteome</keyword>